<evidence type="ECO:0000313" key="3">
    <source>
        <dbReference type="EMBL" id="KAK9140217.1"/>
    </source>
</evidence>
<comment type="caution">
    <text evidence="3">The sequence shown here is derived from an EMBL/GenBank/DDBJ whole genome shotgun (WGS) entry which is preliminary data.</text>
</comment>
<reference evidence="3 4" key="1">
    <citation type="submission" date="2024-01" db="EMBL/GenBank/DDBJ databases">
        <title>Genome assemblies of Stephania.</title>
        <authorList>
            <person name="Yang L."/>
        </authorList>
    </citation>
    <scope>NUCLEOTIDE SEQUENCE [LARGE SCALE GENOMIC DNA]</scope>
    <source>
        <strain evidence="3">JXDWG</strain>
        <tissue evidence="3">Leaf</tissue>
    </source>
</reference>
<organism evidence="3 4">
    <name type="scientific">Stephania cephalantha</name>
    <dbReference type="NCBI Taxonomy" id="152367"/>
    <lineage>
        <taxon>Eukaryota</taxon>
        <taxon>Viridiplantae</taxon>
        <taxon>Streptophyta</taxon>
        <taxon>Embryophyta</taxon>
        <taxon>Tracheophyta</taxon>
        <taxon>Spermatophyta</taxon>
        <taxon>Magnoliopsida</taxon>
        <taxon>Ranunculales</taxon>
        <taxon>Menispermaceae</taxon>
        <taxon>Menispermoideae</taxon>
        <taxon>Cissampelideae</taxon>
        <taxon>Stephania</taxon>
    </lineage>
</organism>
<dbReference type="AlphaFoldDB" id="A0AAP0JU33"/>
<feature type="transmembrane region" description="Helical" evidence="2">
    <location>
        <begin position="66"/>
        <end position="83"/>
    </location>
</feature>
<feature type="compositionally biased region" description="Basic residues" evidence="1">
    <location>
        <begin position="27"/>
        <end position="37"/>
    </location>
</feature>
<keyword evidence="2" id="KW-1133">Transmembrane helix</keyword>
<dbReference type="Proteomes" id="UP001419268">
    <property type="component" value="Unassembled WGS sequence"/>
</dbReference>
<feature type="region of interest" description="Disordered" evidence="1">
    <location>
        <begin position="16"/>
        <end position="59"/>
    </location>
</feature>
<keyword evidence="2" id="KW-0472">Membrane</keyword>
<keyword evidence="4" id="KW-1185">Reference proteome</keyword>
<proteinExistence type="predicted"/>
<dbReference type="EMBL" id="JBBNAG010000004">
    <property type="protein sequence ID" value="KAK9140217.1"/>
    <property type="molecule type" value="Genomic_DNA"/>
</dbReference>
<sequence>MRRDRWRRDRWEEAVRRSSGGGCGRRSGSRGGRHRRLIRGDDDNGGRSRPGRASAVRRGGVRRTNGQIFLSTVLFKSFFLFFIKF</sequence>
<evidence type="ECO:0000313" key="4">
    <source>
        <dbReference type="Proteomes" id="UP001419268"/>
    </source>
</evidence>
<protein>
    <submittedName>
        <fullName evidence="3">Uncharacterized protein</fullName>
    </submittedName>
</protein>
<name>A0AAP0JU33_9MAGN</name>
<evidence type="ECO:0000256" key="1">
    <source>
        <dbReference type="SAM" id="MobiDB-lite"/>
    </source>
</evidence>
<keyword evidence="2" id="KW-0812">Transmembrane</keyword>
<evidence type="ECO:0000256" key="2">
    <source>
        <dbReference type="SAM" id="Phobius"/>
    </source>
</evidence>
<gene>
    <name evidence="3" type="ORF">Scep_009898</name>
</gene>
<accession>A0AAP0JU33</accession>